<evidence type="ECO:0000259" key="3">
    <source>
        <dbReference type="Pfam" id="PF00685"/>
    </source>
</evidence>
<protein>
    <recommendedName>
        <fullName evidence="3">Sulfotransferase domain-containing protein</fullName>
    </recommendedName>
</protein>
<dbReference type="AlphaFoldDB" id="A0ABD0LID8"/>
<evidence type="ECO:0000256" key="2">
    <source>
        <dbReference type="ARBA" id="ARBA00022679"/>
    </source>
</evidence>
<dbReference type="InterPro" id="IPR000863">
    <property type="entry name" value="Sulfotransferase_dom"/>
</dbReference>
<proteinExistence type="inferred from homology"/>
<evidence type="ECO:0000313" key="4">
    <source>
        <dbReference type="EMBL" id="KAK7498873.1"/>
    </source>
</evidence>
<dbReference type="SUPFAM" id="SSF52540">
    <property type="entry name" value="P-loop containing nucleoside triphosphate hydrolases"/>
    <property type="match status" value="1"/>
</dbReference>
<keyword evidence="2" id="KW-0808">Transferase</keyword>
<dbReference type="Proteomes" id="UP001519460">
    <property type="component" value="Unassembled WGS sequence"/>
</dbReference>
<accession>A0ABD0LID8</accession>
<dbReference type="Pfam" id="PF00685">
    <property type="entry name" value="Sulfotransfer_1"/>
    <property type="match status" value="1"/>
</dbReference>
<comment type="similarity">
    <text evidence="1">Belongs to the sulfotransferase 1 family.</text>
</comment>
<evidence type="ECO:0000256" key="1">
    <source>
        <dbReference type="ARBA" id="ARBA00005771"/>
    </source>
</evidence>
<name>A0ABD0LID8_9CAEN</name>
<dbReference type="InterPro" id="IPR027417">
    <property type="entry name" value="P-loop_NTPase"/>
</dbReference>
<feature type="domain" description="Sulfotransferase" evidence="3">
    <location>
        <begin position="82"/>
        <end position="154"/>
    </location>
</feature>
<dbReference type="PANTHER" id="PTHR11783">
    <property type="entry name" value="SULFOTRANSFERASE SULT"/>
    <property type="match status" value="1"/>
</dbReference>
<reference evidence="4 5" key="1">
    <citation type="journal article" date="2023" name="Sci. Data">
        <title>Genome assembly of the Korean intertidal mud-creeper Batillaria attramentaria.</title>
        <authorList>
            <person name="Patra A.K."/>
            <person name="Ho P.T."/>
            <person name="Jun S."/>
            <person name="Lee S.J."/>
            <person name="Kim Y."/>
            <person name="Won Y.J."/>
        </authorList>
    </citation>
    <scope>NUCLEOTIDE SEQUENCE [LARGE SCALE GENOMIC DNA]</scope>
    <source>
        <strain evidence="4">Wonlab-2016</strain>
    </source>
</reference>
<evidence type="ECO:0000313" key="5">
    <source>
        <dbReference type="Proteomes" id="UP001519460"/>
    </source>
</evidence>
<dbReference type="GO" id="GO:0016740">
    <property type="term" value="F:transferase activity"/>
    <property type="evidence" value="ECO:0007669"/>
    <property type="project" value="UniProtKB-KW"/>
</dbReference>
<dbReference type="Gene3D" id="3.40.50.300">
    <property type="entry name" value="P-loop containing nucleotide triphosphate hydrolases"/>
    <property type="match status" value="1"/>
</dbReference>
<comment type="caution">
    <text evidence="4">The sequence shown here is derived from an EMBL/GenBank/DDBJ whole genome shotgun (WGS) entry which is preliminary data.</text>
</comment>
<organism evidence="4 5">
    <name type="scientific">Batillaria attramentaria</name>
    <dbReference type="NCBI Taxonomy" id="370345"/>
    <lineage>
        <taxon>Eukaryota</taxon>
        <taxon>Metazoa</taxon>
        <taxon>Spiralia</taxon>
        <taxon>Lophotrochozoa</taxon>
        <taxon>Mollusca</taxon>
        <taxon>Gastropoda</taxon>
        <taxon>Caenogastropoda</taxon>
        <taxon>Sorbeoconcha</taxon>
        <taxon>Cerithioidea</taxon>
        <taxon>Batillariidae</taxon>
        <taxon>Batillaria</taxon>
    </lineage>
</organism>
<keyword evidence="5" id="KW-1185">Reference proteome</keyword>
<dbReference type="EMBL" id="JACVVK020000048">
    <property type="protein sequence ID" value="KAK7498873.1"/>
    <property type="molecule type" value="Genomic_DNA"/>
</dbReference>
<gene>
    <name evidence="4" type="ORF">BaRGS_00009965</name>
</gene>
<sequence length="161" mass="18452">MLPERILRAASLPGNGLRTQDARVSWDAEGSVGWRMRETIGRGMRTVDKQPAEPADWHSDGVHMQQTLTDNVRPGTCTDPTLESHFRFHYLPRDVIEKKVKVVYITRNPKDVFVSLYCHLSKVRPPRGYEGTWPPFFAVMLEQGCNFVTWSKHVIISVMTN</sequence>